<evidence type="ECO:0000256" key="1">
    <source>
        <dbReference type="RuleBase" id="RU004003"/>
    </source>
</evidence>
<proteinExistence type="inferred from homology"/>
<evidence type="ECO:0000256" key="2">
    <source>
        <dbReference type="SAM" id="Phobius"/>
    </source>
</evidence>
<reference evidence="5 6" key="1">
    <citation type="journal article" date="2012" name="J. Bacteriol.">
        <title>Complete genome sequence of Alcanivorax dieselolei type strain B5.</title>
        <authorList>
            <person name="Lai Q."/>
            <person name="Li W."/>
            <person name="Shao Z."/>
        </authorList>
    </citation>
    <scope>NUCLEOTIDE SEQUENCE [LARGE SCALE GENOMIC DNA]</scope>
    <source>
        <strain evidence="6">DSM 16502 / CGMCC 1.3690 / B-5</strain>
    </source>
</reference>
<dbReference type="KEGG" id="adi:B5T_00195"/>
<dbReference type="InterPro" id="IPR032789">
    <property type="entry name" value="T2SS-T3SS_pil_N"/>
</dbReference>
<dbReference type="PRINTS" id="PR00811">
    <property type="entry name" value="BCTERIALGSPD"/>
</dbReference>
<dbReference type="eggNOG" id="COG4964">
    <property type="taxonomic scope" value="Bacteria"/>
</dbReference>
<dbReference type="PANTHER" id="PTHR30332">
    <property type="entry name" value="PROBABLE GENERAL SECRETION PATHWAY PROTEIN D"/>
    <property type="match status" value="1"/>
</dbReference>
<dbReference type="STRING" id="930169.B5T_00195"/>
<dbReference type="EMBL" id="CP003466">
    <property type="protein sequence ID" value="AFT68483.1"/>
    <property type="molecule type" value="Genomic_DNA"/>
</dbReference>
<evidence type="ECO:0000313" key="5">
    <source>
        <dbReference type="EMBL" id="AFT68483.1"/>
    </source>
</evidence>
<dbReference type="Pfam" id="PF13629">
    <property type="entry name" value="T2SS-T3SS_pil_N"/>
    <property type="match status" value="1"/>
</dbReference>
<evidence type="ECO:0000313" key="6">
    <source>
        <dbReference type="Proteomes" id="UP000006286"/>
    </source>
</evidence>
<dbReference type="Proteomes" id="UP000006286">
    <property type="component" value="Chromosome"/>
</dbReference>
<dbReference type="Pfam" id="PF00263">
    <property type="entry name" value="Secretin"/>
    <property type="match status" value="1"/>
</dbReference>
<comment type="similarity">
    <text evidence="1">Belongs to the bacterial secretin family.</text>
</comment>
<name>K0C7G2_ALCDB</name>
<dbReference type="AlphaFoldDB" id="K0C7G2"/>
<accession>K0C7G2</accession>
<dbReference type="InterPro" id="IPR001775">
    <property type="entry name" value="GspD/PilQ"/>
</dbReference>
<dbReference type="InterPro" id="IPR050810">
    <property type="entry name" value="Bact_Secretion_Sys_Channel"/>
</dbReference>
<feature type="transmembrane region" description="Helical" evidence="2">
    <location>
        <begin position="20"/>
        <end position="45"/>
    </location>
</feature>
<keyword evidence="2" id="KW-0472">Membrane</keyword>
<sequence>MRDLRPGAPMYIKQRQSPSIVAPGIFPGGAYGIFAACVLFMLLAVSRASWADEDALDKVMRLAPGDQRVLVFPSRVTKVATSDPEAAAVSVSASTELLLTAKKEGSSVLSVWLNGSSEPLRSTVVVAATAGNAMPFGTQVQTDIRILEVSRSELNAFGFQYSNIFDGAGTEAGVTSPATGANGFSLFRIGRNSTTIINALESGGFAYTLAEPSLTALSGQTATFLSGGEFPVPTRGTNDSVQVEYKSFGVGLALTPTVIDGNQIILKVAPEVSELDFGSAIQSGGVSVPGLRVRRSETTVSMAPGETFIISGLVSRNTVNNSDRIPGLGNLPILGVFFRSGRIEREDKELVMVVTPHLVSPQKSTMPPGTLPGAGYHDSSTGWLDMMTETRRGSQPIRHGLSW</sequence>
<dbReference type="GO" id="GO:0009306">
    <property type="term" value="P:protein secretion"/>
    <property type="evidence" value="ECO:0007669"/>
    <property type="project" value="InterPro"/>
</dbReference>
<dbReference type="PANTHER" id="PTHR30332:SF17">
    <property type="entry name" value="TYPE IV PILIATION SYSTEM PROTEIN DR_0774-RELATED"/>
    <property type="match status" value="1"/>
</dbReference>
<dbReference type="InterPro" id="IPR004846">
    <property type="entry name" value="T2SS/T3SS_dom"/>
</dbReference>
<dbReference type="HOGENOM" id="CLU_017952_0_0_6"/>
<protein>
    <submittedName>
        <fullName evidence="5">Type II secretion system protein, probable</fullName>
    </submittedName>
</protein>
<evidence type="ECO:0000259" key="3">
    <source>
        <dbReference type="Pfam" id="PF00263"/>
    </source>
</evidence>
<keyword evidence="6" id="KW-1185">Reference proteome</keyword>
<feature type="domain" description="Pilus formation protein N-terminal" evidence="4">
    <location>
        <begin position="58"/>
        <end position="127"/>
    </location>
</feature>
<evidence type="ECO:0000259" key="4">
    <source>
        <dbReference type="Pfam" id="PF13629"/>
    </source>
</evidence>
<dbReference type="PATRIC" id="fig|930169.3.peg.193"/>
<feature type="domain" description="Type II/III secretion system secretin-like" evidence="3">
    <location>
        <begin position="199"/>
        <end position="359"/>
    </location>
</feature>
<gene>
    <name evidence="5" type="ordered locus">B5T_00195</name>
</gene>
<organism evidence="5 6">
    <name type="scientific">Alcanivorax dieselolei (strain DSM 16502 / CGMCC 1.3690 / MCCC 1A00001 / B-5)</name>
    <name type="common">Alloalcanivorax dieselolei</name>
    <dbReference type="NCBI Taxonomy" id="930169"/>
    <lineage>
        <taxon>Bacteria</taxon>
        <taxon>Pseudomonadati</taxon>
        <taxon>Pseudomonadota</taxon>
        <taxon>Gammaproteobacteria</taxon>
        <taxon>Oceanospirillales</taxon>
        <taxon>Alcanivoracaceae</taxon>
        <taxon>Alloalcanivorax</taxon>
    </lineage>
</organism>
<keyword evidence="2" id="KW-0812">Transmembrane</keyword>
<dbReference type="GO" id="GO:0015627">
    <property type="term" value="C:type II protein secretion system complex"/>
    <property type="evidence" value="ECO:0007669"/>
    <property type="project" value="TreeGrafter"/>
</dbReference>
<keyword evidence="2" id="KW-1133">Transmembrane helix</keyword>